<keyword evidence="5" id="KW-0653">Protein transport</keyword>
<dbReference type="Pfam" id="PF09801">
    <property type="entry name" value="SYS1"/>
    <property type="match status" value="1"/>
</dbReference>
<dbReference type="GO" id="GO:0005829">
    <property type="term" value="C:cytosol"/>
    <property type="evidence" value="ECO:0007669"/>
    <property type="project" value="GOC"/>
</dbReference>
<gene>
    <name evidence="11" type="ORF">SPI_02031</name>
</gene>
<proteinExistence type="inferred from homology"/>
<keyword evidence="12" id="KW-1185">Reference proteome</keyword>
<feature type="region of interest" description="Disordered" evidence="9">
    <location>
        <begin position="169"/>
        <end position="234"/>
    </location>
</feature>
<sequence length="234" mass="24292">MARRRRPRRSGALTELPPLKILGQIAVLQAIFYSTAAPLMLFTALVSGRPFSADLVLGWQAVRGDTTQGWLVAFIWLLAGGLFGSLAIVVFVSRSKLVLDFALTLHAIHLCVVVLYTGTLPANLAWWVTMALSSGLAVALGTWGCRYRELRPIAFGGRGGGSAAAGATGGAAGAGHASGETDGGSPAGAGAGSDDVGDEEQGFSRGRGRGRGRDGGGHYEMVPIKKNGENSRQD</sequence>
<dbReference type="GO" id="GO:0043001">
    <property type="term" value="P:Golgi to plasma membrane protein transport"/>
    <property type="evidence" value="ECO:0007669"/>
    <property type="project" value="TreeGrafter"/>
</dbReference>
<dbReference type="OrthoDB" id="542931at2759"/>
<dbReference type="GO" id="GO:0005802">
    <property type="term" value="C:trans-Golgi network"/>
    <property type="evidence" value="ECO:0007669"/>
    <property type="project" value="TreeGrafter"/>
</dbReference>
<feature type="compositionally biased region" description="Gly residues" evidence="9">
    <location>
        <begin position="181"/>
        <end position="191"/>
    </location>
</feature>
<name>A0A167XQ14_9HYPO</name>
<feature type="transmembrane region" description="Helical" evidence="10">
    <location>
        <begin position="98"/>
        <end position="118"/>
    </location>
</feature>
<evidence type="ECO:0000256" key="7">
    <source>
        <dbReference type="ARBA" id="ARBA00023034"/>
    </source>
</evidence>
<dbReference type="AlphaFoldDB" id="A0A167XQ14"/>
<evidence type="ECO:0000256" key="1">
    <source>
        <dbReference type="ARBA" id="ARBA00004653"/>
    </source>
</evidence>
<evidence type="ECO:0000256" key="5">
    <source>
        <dbReference type="ARBA" id="ARBA00022927"/>
    </source>
</evidence>
<keyword evidence="8 10" id="KW-0472">Membrane</keyword>
<protein>
    <submittedName>
        <fullName evidence="11">Integral membrane protein</fullName>
    </submittedName>
</protein>
<evidence type="ECO:0000313" key="12">
    <source>
        <dbReference type="Proteomes" id="UP000076874"/>
    </source>
</evidence>
<accession>A0A167XQ14</accession>
<dbReference type="Proteomes" id="UP000076874">
    <property type="component" value="Unassembled WGS sequence"/>
</dbReference>
<evidence type="ECO:0000256" key="3">
    <source>
        <dbReference type="ARBA" id="ARBA00022448"/>
    </source>
</evidence>
<evidence type="ECO:0000256" key="2">
    <source>
        <dbReference type="ARBA" id="ARBA00008160"/>
    </source>
</evidence>
<dbReference type="GO" id="GO:0006895">
    <property type="term" value="P:Golgi to endosome transport"/>
    <property type="evidence" value="ECO:0007669"/>
    <property type="project" value="TreeGrafter"/>
</dbReference>
<evidence type="ECO:0000313" key="11">
    <source>
        <dbReference type="EMBL" id="OAA65244.1"/>
    </source>
</evidence>
<dbReference type="InterPro" id="IPR019185">
    <property type="entry name" value="Integral_membrane_SYS1-rel"/>
</dbReference>
<evidence type="ECO:0000256" key="9">
    <source>
        <dbReference type="SAM" id="MobiDB-lite"/>
    </source>
</evidence>
<evidence type="ECO:0000256" key="6">
    <source>
        <dbReference type="ARBA" id="ARBA00022989"/>
    </source>
</evidence>
<keyword evidence="3" id="KW-0813">Transport</keyword>
<keyword evidence="4 10" id="KW-0812">Transmembrane</keyword>
<evidence type="ECO:0000256" key="8">
    <source>
        <dbReference type="ARBA" id="ARBA00023136"/>
    </source>
</evidence>
<feature type="transmembrane region" description="Helical" evidence="10">
    <location>
        <begin position="21"/>
        <end position="48"/>
    </location>
</feature>
<comment type="caution">
    <text evidence="11">The sequence shown here is derived from an EMBL/GenBank/DDBJ whole genome shotgun (WGS) entry which is preliminary data.</text>
</comment>
<dbReference type="GO" id="GO:0000139">
    <property type="term" value="C:Golgi membrane"/>
    <property type="evidence" value="ECO:0007669"/>
    <property type="project" value="UniProtKB-SubCell"/>
</dbReference>
<feature type="transmembrane region" description="Helical" evidence="10">
    <location>
        <begin position="68"/>
        <end position="91"/>
    </location>
</feature>
<keyword evidence="6 10" id="KW-1133">Transmembrane helix</keyword>
<reference evidence="11 12" key="1">
    <citation type="journal article" date="2016" name="Genome Biol. Evol.">
        <title>Divergent and convergent evolution of fungal pathogenicity.</title>
        <authorList>
            <person name="Shang Y."/>
            <person name="Xiao G."/>
            <person name="Zheng P."/>
            <person name="Cen K."/>
            <person name="Zhan S."/>
            <person name="Wang C."/>
        </authorList>
    </citation>
    <scope>NUCLEOTIDE SEQUENCE [LARGE SCALE GENOMIC DNA]</scope>
    <source>
        <strain evidence="11 12">RCEF 264</strain>
    </source>
</reference>
<organism evidence="11 12">
    <name type="scientific">Niveomyces insectorum RCEF 264</name>
    <dbReference type="NCBI Taxonomy" id="1081102"/>
    <lineage>
        <taxon>Eukaryota</taxon>
        <taxon>Fungi</taxon>
        <taxon>Dikarya</taxon>
        <taxon>Ascomycota</taxon>
        <taxon>Pezizomycotina</taxon>
        <taxon>Sordariomycetes</taxon>
        <taxon>Hypocreomycetidae</taxon>
        <taxon>Hypocreales</taxon>
        <taxon>Cordycipitaceae</taxon>
        <taxon>Niveomyces</taxon>
    </lineage>
</organism>
<feature type="transmembrane region" description="Helical" evidence="10">
    <location>
        <begin position="124"/>
        <end position="143"/>
    </location>
</feature>
<comment type="subcellular location">
    <subcellularLocation>
        <location evidence="1">Golgi apparatus membrane</location>
        <topology evidence="1">Multi-pass membrane protein</topology>
    </subcellularLocation>
</comment>
<evidence type="ECO:0000256" key="10">
    <source>
        <dbReference type="SAM" id="Phobius"/>
    </source>
</evidence>
<dbReference type="STRING" id="1081102.A0A167XQ14"/>
<dbReference type="GO" id="GO:0034067">
    <property type="term" value="P:protein localization to Golgi apparatus"/>
    <property type="evidence" value="ECO:0007669"/>
    <property type="project" value="TreeGrafter"/>
</dbReference>
<evidence type="ECO:0000256" key="4">
    <source>
        <dbReference type="ARBA" id="ARBA00022692"/>
    </source>
</evidence>
<comment type="similarity">
    <text evidence="2">Belongs to the SYS1 family.</text>
</comment>
<dbReference type="PANTHER" id="PTHR12952:SF0">
    <property type="entry name" value="PROTEIN SYS1 HOMOLOG"/>
    <property type="match status" value="1"/>
</dbReference>
<keyword evidence="7" id="KW-0333">Golgi apparatus</keyword>
<dbReference type="PANTHER" id="PTHR12952">
    <property type="entry name" value="SYS1"/>
    <property type="match status" value="1"/>
</dbReference>
<dbReference type="EMBL" id="AZHD01000003">
    <property type="protein sequence ID" value="OAA65244.1"/>
    <property type="molecule type" value="Genomic_DNA"/>
</dbReference>